<keyword evidence="3 14" id="KW-0645">Protease</keyword>
<dbReference type="InterPro" id="IPR001915">
    <property type="entry name" value="Peptidase_M48"/>
</dbReference>
<dbReference type="GO" id="GO:0004222">
    <property type="term" value="F:metalloendopeptidase activity"/>
    <property type="evidence" value="ECO:0007669"/>
    <property type="project" value="InterPro"/>
</dbReference>
<gene>
    <name evidence="14" type="ORF">BD847_2637</name>
</gene>
<evidence type="ECO:0000256" key="10">
    <source>
        <dbReference type="ARBA" id="ARBA00023136"/>
    </source>
</evidence>
<dbReference type="PANTHER" id="PTHR43221">
    <property type="entry name" value="PROTEASE HTPX"/>
    <property type="match status" value="1"/>
</dbReference>
<keyword evidence="15" id="KW-1185">Reference proteome</keyword>
<accession>A0A3D9FSP5</accession>
<keyword evidence="8 12" id="KW-1133">Transmembrane helix</keyword>
<comment type="cofactor">
    <cofactor evidence="1">
        <name>Zn(2+)</name>
        <dbReference type="ChEBI" id="CHEBI:29105"/>
    </cofactor>
</comment>
<sequence length="676" mass="78584">MTIKAILSIIFFFIVYLLLILSGIGLTFAAGFVGWKIIITKPTFITVMLGAGLMCMGLLVLIFLFKFMFEKNVIDSSHLVEITKEEEPKLFEFIQEIVNAVKTDFPKKVYLSSDVNASVFYDSNFWSMFLPIKKNLQIGVGLINSVSELELKAILAHEFGHFSQRSMKVGSYVYNVNRIIHNMLYNNDSYNSIAQSWGSVNGYFAFFAGIAVKIVQGIQWILRQVYQVVNLSYYGLSRQMEFHADAVAASVTGSQPLITSLLRLDLANHSFNKVLDYYGNKISESITTKNVYEQQTLVMNFIAGKSKLQIQNDLPQLTTDFLNRYNKSKLVIENKWDTHPSIEDRILELEKLNFVKSQESNKLATSLLNNRADLQSKFTEKLFSAVSYSEAVVYNQNEKFFEDFETQFLSESFNEIYNHYYDNKNPDLEAFELHANESVLKSDKNELNDLFNNAAIDLVYCAISLENDIAILKQILCGDFKIKSFNYDGHKILSKNCGELIDRLEIDLKEIKKQIKENDIKIYSYFFGLANNQNKQEELKKYYDVFFEQDKSYDEKFQYYIKIVNASDFMYHTLPYDVIKRNMDLLNTEEEIFKTQIQKMLEDNLHKNAITVDMRVAFNKYLSEEWRYFSANVYVEENIAILSQAIRDYQIVLSNTYFQTKKELLDFQVQLLQKHE</sequence>
<evidence type="ECO:0000313" key="15">
    <source>
        <dbReference type="Proteomes" id="UP000257004"/>
    </source>
</evidence>
<organism evidence="14 15">
    <name type="scientific">Flavobacterium cutihirudinis</name>
    <dbReference type="NCBI Taxonomy" id="1265740"/>
    <lineage>
        <taxon>Bacteria</taxon>
        <taxon>Pseudomonadati</taxon>
        <taxon>Bacteroidota</taxon>
        <taxon>Flavobacteriia</taxon>
        <taxon>Flavobacteriales</taxon>
        <taxon>Flavobacteriaceae</taxon>
        <taxon>Flavobacterium</taxon>
    </lineage>
</organism>
<name>A0A3D9FSP5_9FLAO</name>
<feature type="transmembrane region" description="Helical" evidence="12">
    <location>
        <begin position="6"/>
        <end position="32"/>
    </location>
</feature>
<evidence type="ECO:0000256" key="7">
    <source>
        <dbReference type="ARBA" id="ARBA00022833"/>
    </source>
</evidence>
<dbReference type="Proteomes" id="UP000257004">
    <property type="component" value="Unassembled WGS sequence"/>
</dbReference>
<reference evidence="14 15" key="1">
    <citation type="submission" date="2018-07" db="EMBL/GenBank/DDBJ databases">
        <title>Genomic Encyclopedia of Archaeal and Bacterial Type Strains, Phase II (KMG-II): from individual species to whole genera.</title>
        <authorList>
            <person name="Goeker M."/>
        </authorList>
    </citation>
    <scope>NUCLEOTIDE SEQUENCE [LARGE SCALE GENOMIC DNA]</scope>
    <source>
        <strain evidence="14 15">DSM 25795</strain>
    </source>
</reference>
<evidence type="ECO:0000256" key="1">
    <source>
        <dbReference type="ARBA" id="ARBA00001947"/>
    </source>
</evidence>
<dbReference type="Pfam" id="PF01435">
    <property type="entry name" value="Peptidase_M48"/>
    <property type="match status" value="1"/>
</dbReference>
<evidence type="ECO:0000256" key="4">
    <source>
        <dbReference type="ARBA" id="ARBA00022692"/>
    </source>
</evidence>
<dbReference type="AlphaFoldDB" id="A0A3D9FSP5"/>
<keyword evidence="7" id="KW-0862">Zinc</keyword>
<feature type="transmembrane region" description="Helical" evidence="12">
    <location>
        <begin position="44"/>
        <end position="69"/>
    </location>
</feature>
<evidence type="ECO:0000256" key="9">
    <source>
        <dbReference type="ARBA" id="ARBA00023049"/>
    </source>
</evidence>
<evidence type="ECO:0000256" key="11">
    <source>
        <dbReference type="SAM" id="Coils"/>
    </source>
</evidence>
<dbReference type="PANTHER" id="PTHR43221:SF2">
    <property type="entry name" value="PROTEASE HTPX HOMOLOG"/>
    <property type="match status" value="1"/>
</dbReference>
<keyword evidence="10 12" id="KW-0472">Membrane</keyword>
<evidence type="ECO:0000256" key="2">
    <source>
        <dbReference type="ARBA" id="ARBA00022475"/>
    </source>
</evidence>
<dbReference type="CDD" id="cd07328">
    <property type="entry name" value="M48_Ste24p_like"/>
    <property type="match status" value="1"/>
</dbReference>
<dbReference type="GO" id="GO:0006508">
    <property type="term" value="P:proteolysis"/>
    <property type="evidence" value="ECO:0007669"/>
    <property type="project" value="UniProtKB-KW"/>
</dbReference>
<dbReference type="EMBL" id="QRDQ01000009">
    <property type="protein sequence ID" value="RED23576.1"/>
    <property type="molecule type" value="Genomic_DNA"/>
</dbReference>
<protein>
    <submittedName>
        <fullName evidence="14">Zn-dependent protease with chaperone function</fullName>
    </submittedName>
</protein>
<evidence type="ECO:0000313" key="14">
    <source>
        <dbReference type="EMBL" id="RED23576.1"/>
    </source>
</evidence>
<dbReference type="GO" id="GO:0046872">
    <property type="term" value="F:metal ion binding"/>
    <property type="evidence" value="ECO:0007669"/>
    <property type="project" value="UniProtKB-KW"/>
</dbReference>
<evidence type="ECO:0000256" key="12">
    <source>
        <dbReference type="SAM" id="Phobius"/>
    </source>
</evidence>
<keyword evidence="4 12" id="KW-0812">Transmembrane</keyword>
<keyword evidence="2" id="KW-1003">Cell membrane</keyword>
<dbReference type="RefSeq" id="WP_167443861.1">
    <property type="nucleotide sequence ID" value="NZ_QRDQ01000009.1"/>
</dbReference>
<feature type="coiled-coil region" evidence="11">
    <location>
        <begin position="494"/>
        <end position="521"/>
    </location>
</feature>
<keyword evidence="6" id="KW-0378">Hydrolase</keyword>
<evidence type="ECO:0000256" key="5">
    <source>
        <dbReference type="ARBA" id="ARBA00022723"/>
    </source>
</evidence>
<dbReference type="InterPro" id="IPR050083">
    <property type="entry name" value="HtpX_protease"/>
</dbReference>
<comment type="caution">
    <text evidence="14">The sequence shown here is derived from an EMBL/GenBank/DDBJ whole genome shotgun (WGS) entry which is preliminary data.</text>
</comment>
<proteinExistence type="predicted"/>
<evidence type="ECO:0000256" key="3">
    <source>
        <dbReference type="ARBA" id="ARBA00022670"/>
    </source>
</evidence>
<keyword evidence="5" id="KW-0479">Metal-binding</keyword>
<evidence type="ECO:0000256" key="8">
    <source>
        <dbReference type="ARBA" id="ARBA00022989"/>
    </source>
</evidence>
<feature type="domain" description="Peptidase M48" evidence="13">
    <location>
        <begin position="134"/>
        <end position="351"/>
    </location>
</feature>
<evidence type="ECO:0000259" key="13">
    <source>
        <dbReference type="Pfam" id="PF01435"/>
    </source>
</evidence>
<evidence type="ECO:0000256" key="6">
    <source>
        <dbReference type="ARBA" id="ARBA00022801"/>
    </source>
</evidence>
<keyword evidence="9" id="KW-0482">Metalloprotease</keyword>
<dbReference type="Gene3D" id="3.30.2010.10">
    <property type="entry name" value="Metalloproteases ('zincins'), catalytic domain"/>
    <property type="match status" value="1"/>
</dbReference>
<keyword evidence="11" id="KW-0175">Coiled coil</keyword>